<dbReference type="EMBL" id="QKKF02016265">
    <property type="protein sequence ID" value="RZF41750.1"/>
    <property type="molecule type" value="Genomic_DNA"/>
</dbReference>
<protein>
    <submittedName>
        <fullName evidence="1">Uncharacterized protein</fullName>
    </submittedName>
</protein>
<gene>
    <name evidence="1" type="ORF">LSTR_LSTR016563</name>
</gene>
<dbReference type="SMR" id="A0A482X8F4"/>
<comment type="caution">
    <text evidence="1">The sequence shown here is derived from an EMBL/GenBank/DDBJ whole genome shotgun (WGS) entry which is preliminary data.</text>
</comment>
<evidence type="ECO:0000313" key="1">
    <source>
        <dbReference type="EMBL" id="RZF41750.1"/>
    </source>
</evidence>
<sequence>MKRSTIIGLRRGEWQVNAQYALRRSQLPATQVTAHLSQVWCKPESAAPPIARQQGDPTIDPTRALWWGPSTPSVGPLVWG</sequence>
<dbReference type="InParanoid" id="A0A482X8F4"/>
<accession>A0A482X8F4</accession>
<dbReference type="Proteomes" id="UP000291343">
    <property type="component" value="Unassembled WGS sequence"/>
</dbReference>
<organism evidence="1 2">
    <name type="scientific">Laodelphax striatellus</name>
    <name type="common">Small brown planthopper</name>
    <name type="synonym">Delphax striatella</name>
    <dbReference type="NCBI Taxonomy" id="195883"/>
    <lineage>
        <taxon>Eukaryota</taxon>
        <taxon>Metazoa</taxon>
        <taxon>Ecdysozoa</taxon>
        <taxon>Arthropoda</taxon>
        <taxon>Hexapoda</taxon>
        <taxon>Insecta</taxon>
        <taxon>Pterygota</taxon>
        <taxon>Neoptera</taxon>
        <taxon>Paraneoptera</taxon>
        <taxon>Hemiptera</taxon>
        <taxon>Auchenorrhyncha</taxon>
        <taxon>Fulgoroidea</taxon>
        <taxon>Delphacidae</taxon>
        <taxon>Criomorphinae</taxon>
        <taxon>Laodelphax</taxon>
    </lineage>
</organism>
<dbReference type="AlphaFoldDB" id="A0A482X8F4"/>
<name>A0A482X8F4_LAOST</name>
<evidence type="ECO:0000313" key="2">
    <source>
        <dbReference type="Proteomes" id="UP000291343"/>
    </source>
</evidence>
<keyword evidence="2" id="KW-1185">Reference proteome</keyword>
<reference evidence="1 2" key="1">
    <citation type="journal article" date="2017" name="Gigascience">
        <title>Genome sequence of the small brown planthopper, Laodelphax striatellus.</title>
        <authorList>
            <person name="Zhu J."/>
            <person name="Jiang F."/>
            <person name="Wang X."/>
            <person name="Yang P."/>
            <person name="Bao Y."/>
            <person name="Zhao W."/>
            <person name="Wang W."/>
            <person name="Lu H."/>
            <person name="Wang Q."/>
            <person name="Cui N."/>
            <person name="Li J."/>
            <person name="Chen X."/>
            <person name="Luo L."/>
            <person name="Yu J."/>
            <person name="Kang L."/>
            <person name="Cui F."/>
        </authorList>
    </citation>
    <scope>NUCLEOTIDE SEQUENCE [LARGE SCALE GENOMIC DNA]</scope>
    <source>
        <strain evidence="1">Lst14</strain>
    </source>
</reference>
<proteinExistence type="predicted"/>